<dbReference type="SUPFAM" id="SSF57184">
    <property type="entry name" value="Growth factor receptor domain"/>
    <property type="match status" value="3"/>
</dbReference>
<dbReference type="GO" id="GO:0005509">
    <property type="term" value="F:calcium ion binding"/>
    <property type="evidence" value="ECO:0007669"/>
    <property type="project" value="InterPro"/>
</dbReference>
<feature type="transmembrane region" description="Helical" evidence="8">
    <location>
        <begin position="2407"/>
        <end position="2433"/>
    </location>
</feature>
<dbReference type="CDD" id="cd00054">
    <property type="entry name" value="EGF_CA"/>
    <property type="match status" value="6"/>
</dbReference>
<dbReference type="RefSeq" id="XP_019848855.1">
    <property type="nucleotide sequence ID" value="XM_019993296.1"/>
</dbReference>
<dbReference type="SMART" id="SM00409">
    <property type="entry name" value="IG"/>
    <property type="match status" value="2"/>
</dbReference>
<evidence type="ECO:0000256" key="7">
    <source>
        <dbReference type="SAM" id="Coils"/>
    </source>
</evidence>
<dbReference type="InterPro" id="IPR007110">
    <property type="entry name" value="Ig-like_dom"/>
</dbReference>
<dbReference type="PROSITE" id="PS50835">
    <property type="entry name" value="IG_LIKE"/>
    <property type="match status" value="2"/>
</dbReference>
<sequence>MAMQKAVLVVPLLLLILLTERCYSATGLQQGTGQCTFARSTTSSYKYYDASFYTVQQRETYSCGFLWLSRCSRYYTRYVYYAQSKTGYHITYYSSTQCCSGYSLTSGVCQPVCSGGCIFGSCTSPQTCTCNSGFTGSTCASDIDECSSYNGGCSHECVNGFGTYSCHCPSGYYLAYDDHTCIDTNECTNGNVTIGSQISNASNDSWCEQKCINTPGSYECGCHDGYELEYDNQTCSEIDECLVDNGGCNQTCTNTPGSYNCSCNNGYLLLEDQVSCADHCECCTGKHNCQQICHNTIGSFYCSCRPGYQLSSTNSSACDDINECNDGSSSCHQVCINDIGRYSCSCYPGYILSNDAHSCQDVNECLNNNGGCGQTCINTNGSFSCSCHKGYSLSPDHTSCFDINECTMNTSNCSQVCINSAGGFYCDCLTGYSLSDDRVTCIDVNECSVANGNCQHICVNTIGSYDCECREGYTKNGSLCKAKNCPLLMEPSNGQMTCSGDQVTDQNCTFWCNPGYDVRGSSFRSCLGSNQSWSGEEFFCVKSQCPVLMGNEDRLVLYPCTNEYQDQCQLLCGTGYAPTNSNSETIWTQTCTVTSDNSSVDWYPQRSCKMQDVCDPNPCGPGVCSVSDGSIQCNCQGTGRTGERCQLGYIAIESVPVLTNGSYETVSVSSELSVQTMITITSSDNSSLSVDSPTISFLKRVSYTVQAKKPGIFKVSYTVMPGSPYLKPDDSIYMITANERTVRDESDYFTTQGLQRGHLGIGCCRKTLDLSKYQCSSNLTLHSYCQWGDDASVTAGVVHISTSSLYLPLSVAGLELNPSPFSLGTHYSAKQCNTCNEASNWQCQKLDPSLVFSVRTIEEILQYRSLAESFLTSVKSFLPSWLRVDIHSRTPASSYSAHDFMASIGTASEVKGITGCGSFDLPNTPSLLYALRTTSRLLVMIDSYPTFLYPLASNPFCILIDMCSSIAPTLHSVIPPQLVSGQTTTGSANVLSLLLSGNARADFKSISLQENGIVFSAKLHKPLRQYWNGSQYFSPSLPLVYQYQVNVDYQRIFTGGANLKVDLNFKGSAYYQPNIKREVPGLLMGELSLNITTVINHKPVHLKMTTTKDPVLFTYPISGVNSVSELPIGLSAILIHDSTASDPFYRKHFSVPPFVNRCQVFAFLSLDESLNLNNVSLTSDCFSLNIGDLHFPQQLRHIILLPGTTNPTPSATFLLNSYPLSSIPYNFERFTLERDSVIKLHYTSNDDAMYGILQSVNVSFLNSVSTTDVNINSKELTFETDAKIFMDFDVHIVGTLFTNQSSTMELDGMFLEKPNSFHSELTSYLSRHLQIELQDVISRARKAEESVAISQTWRDDINNELAKSLADLSTKEEALGKSNDSLTSLQSKVNVALDNLTRVLEDYLLHNNSLSYNELLCNEKGPCRRECEAGVNCYAVNGNIRLSVPGTCAKNELVNSATKNIRKVVAKEWQQQIQCQSCWETKWLRFVYFSQMSCCKSTKVQVSTYKYNTEYLNKMVNQSTRGLCIIANNTLISNASKCHTSTCFYKLTNASCFNSKIHCLENFATDFISINQTISQLYDAYVNLLISLEAAEINFIRSKANITRLEERIALLENLYFVANESYHNSVRANASLFDKIKPLISSFNTHHSVTNLILTNISFHASLHNHTPTRLPVIITYSIQAMTGEVYLLNDTINFLQPRQHIFRQLSSNMLTFYIASVGQNMRAKREVVSETSVVNSKHRFHETCIKIKGMSNYIDEIKTELQESFNSFNDSINSIKNATMNSCSNISEKNLPTIVAVEHSYLKSELIKQHSILTAFLLKNSFASWQSHMKAIHNNVSQFELFGCSSFFDCLGSILSQFEDILEDTPNGLAQLDELRSIKDKVLQVAYNKSLSFNEASSALGQLHLSLEARAVLEQWCVEPPFILSHPTSSVTATVNSSILLSCMANSVLHLRYHWIKDDIIIPDSSSNSLELMNLQLADKGEYKCVVVNDAGATTSLPSIVDIASEPVLNLSLPKYAYIQEGDKNGYLLTCDAYGIPAPGWTWFYKRNEADDWNLLPNCDTNVLILSKPQLEDNGWYQCMASNAIGNVTSNPVHVIILPTRSSSIQYTFTLILSQSREEWAKAIIDLVANASSAPVVSSSFSAFSGDLSSLHFTLKSVIPDYNPLTEFDMITGNLSTSLAQLEKSRESVVTFLHGSNNLLAFTAGGNTFSVSLVNYTIGPRHFTCPDGYELDSDHIQCVACSPGTYSHVIASSFIGIGNGEYIEEQFPQCAECPLGSYQENDGQSHCVSCPVYQSTVRSGSKSIAECQRLCSPHTFSLSGFEPCLSCPPLHYQLHYGQQDCLPCTTNSTNIDICFIPVTSSSPTVISTTMTSTFEVVASSSGESNAGPTGVSAGASQSFLNTTTMAIIGGVVLLLLILIILVIIVIVSLRIKKKKLQHQSRSIAPQPNLELNAYDSVSHDSKQADMVYDDVKSKLGDKPPCMNSDPIYEELPDVPDQRNELWGPPPLPSFPPTAINPIFTPLSPPPADDDDDRITDDYIKMASPRVTGSYIKPDYENIKDALNN</sequence>
<feature type="domain" description="EGF-like" evidence="10">
    <location>
        <begin position="610"/>
        <end position="646"/>
    </location>
</feature>
<dbReference type="GeneID" id="109580277"/>
<dbReference type="SMART" id="SM00179">
    <property type="entry name" value="EGF_CA"/>
    <property type="match status" value="8"/>
</dbReference>
<protein>
    <submittedName>
        <fullName evidence="13">Uncharacterized protein</fullName>
    </submittedName>
</protein>
<evidence type="ECO:0000313" key="13">
    <source>
        <dbReference type="EnsemblMetazoa" id="XP_019848855.1"/>
    </source>
</evidence>
<dbReference type="PROSITE" id="PS50923">
    <property type="entry name" value="SUSHI"/>
    <property type="match status" value="1"/>
</dbReference>
<dbReference type="Pfam" id="PF07645">
    <property type="entry name" value="EGF_CA"/>
    <property type="match status" value="4"/>
</dbReference>
<dbReference type="InterPro" id="IPR026823">
    <property type="entry name" value="cEGF"/>
</dbReference>
<accession>A0AAN0IVL7</accession>
<dbReference type="InterPro" id="IPR018097">
    <property type="entry name" value="EGF_Ca-bd_CS"/>
</dbReference>
<evidence type="ECO:0000256" key="5">
    <source>
        <dbReference type="PROSITE-ProRule" id="PRU00076"/>
    </source>
</evidence>
<feature type="domain" description="EGF-like" evidence="10">
    <location>
        <begin position="443"/>
        <end position="481"/>
    </location>
</feature>
<dbReference type="InterPro" id="IPR000436">
    <property type="entry name" value="Sushi_SCR_CCP_dom"/>
</dbReference>
<dbReference type="Gene3D" id="2.10.70.10">
    <property type="entry name" value="Complement Module, domain 1"/>
    <property type="match status" value="1"/>
</dbReference>
<dbReference type="PROSITE" id="PS01186">
    <property type="entry name" value="EGF_2"/>
    <property type="match status" value="5"/>
</dbReference>
<dbReference type="Gene3D" id="2.10.50.10">
    <property type="entry name" value="Tumor Necrosis Factor Receptor, subunit A, domain 2"/>
    <property type="match status" value="1"/>
</dbReference>
<feature type="disulfide bond" evidence="5">
    <location>
        <begin position="614"/>
        <end position="624"/>
    </location>
</feature>
<keyword evidence="8" id="KW-0472">Membrane</keyword>
<dbReference type="InterPro" id="IPR001881">
    <property type="entry name" value="EGF-like_Ca-bd_dom"/>
</dbReference>
<feature type="domain" description="Ig-like" evidence="11">
    <location>
        <begin position="2000"/>
        <end position="2096"/>
    </location>
</feature>
<dbReference type="CDD" id="cd00096">
    <property type="entry name" value="Ig"/>
    <property type="match status" value="1"/>
</dbReference>
<dbReference type="Gene3D" id="2.10.25.10">
    <property type="entry name" value="Laminin"/>
    <property type="match status" value="9"/>
</dbReference>
<reference evidence="14" key="1">
    <citation type="journal article" date="2010" name="Nature">
        <title>The Amphimedon queenslandica genome and the evolution of animal complexity.</title>
        <authorList>
            <person name="Srivastava M."/>
            <person name="Simakov O."/>
            <person name="Chapman J."/>
            <person name="Fahey B."/>
            <person name="Gauthier M.E."/>
            <person name="Mitros T."/>
            <person name="Richards G.S."/>
            <person name="Conaco C."/>
            <person name="Dacre M."/>
            <person name="Hellsten U."/>
            <person name="Larroux C."/>
            <person name="Putnam N.H."/>
            <person name="Stanke M."/>
            <person name="Adamska M."/>
            <person name="Darling A."/>
            <person name="Degnan S.M."/>
            <person name="Oakley T.H."/>
            <person name="Plachetzki D.C."/>
            <person name="Zhai Y."/>
            <person name="Adamski M."/>
            <person name="Calcino A."/>
            <person name="Cummins S.F."/>
            <person name="Goodstein D.M."/>
            <person name="Harris C."/>
            <person name="Jackson D.J."/>
            <person name="Leys S.P."/>
            <person name="Shu S."/>
            <person name="Woodcroft B.J."/>
            <person name="Vervoort M."/>
            <person name="Kosik K.S."/>
            <person name="Manning G."/>
            <person name="Degnan B.M."/>
            <person name="Rokhsar D.S."/>
        </authorList>
    </citation>
    <scope>NUCLEOTIDE SEQUENCE [LARGE SCALE GENOMIC DNA]</scope>
</reference>
<evidence type="ECO:0000256" key="8">
    <source>
        <dbReference type="SAM" id="Phobius"/>
    </source>
</evidence>
<dbReference type="InterPro" id="IPR036179">
    <property type="entry name" value="Ig-like_dom_sf"/>
</dbReference>
<keyword evidence="1 5" id="KW-0245">EGF-like domain</keyword>
<dbReference type="SUPFAM" id="SSF57535">
    <property type="entry name" value="Complement control module/SCR domain"/>
    <property type="match status" value="1"/>
</dbReference>
<dbReference type="Gene3D" id="2.60.40.10">
    <property type="entry name" value="Immunoglobulins"/>
    <property type="match status" value="2"/>
</dbReference>
<keyword evidence="2 9" id="KW-0732">Signal</keyword>
<dbReference type="FunFam" id="2.10.25.10:FF:000038">
    <property type="entry name" value="Fibrillin 2"/>
    <property type="match status" value="1"/>
</dbReference>
<keyword evidence="8" id="KW-1133">Transmembrane helix</keyword>
<evidence type="ECO:0000259" key="10">
    <source>
        <dbReference type="PROSITE" id="PS50026"/>
    </source>
</evidence>
<organism evidence="13 14">
    <name type="scientific">Amphimedon queenslandica</name>
    <name type="common">Sponge</name>
    <dbReference type="NCBI Taxonomy" id="400682"/>
    <lineage>
        <taxon>Eukaryota</taxon>
        <taxon>Metazoa</taxon>
        <taxon>Porifera</taxon>
        <taxon>Demospongiae</taxon>
        <taxon>Heteroscleromorpha</taxon>
        <taxon>Haplosclerida</taxon>
        <taxon>Niphatidae</taxon>
        <taxon>Amphimedon</taxon>
    </lineage>
</organism>
<keyword evidence="3" id="KW-0677">Repeat</keyword>
<evidence type="ECO:0000256" key="2">
    <source>
        <dbReference type="ARBA" id="ARBA00022729"/>
    </source>
</evidence>
<feature type="domain" description="EGF-like" evidence="10">
    <location>
        <begin position="320"/>
        <end position="360"/>
    </location>
</feature>
<evidence type="ECO:0000256" key="4">
    <source>
        <dbReference type="ARBA" id="ARBA00023157"/>
    </source>
</evidence>
<dbReference type="InterPro" id="IPR049883">
    <property type="entry name" value="NOTCH1_EGF-like"/>
</dbReference>
<name>A0AAN0IVL7_AMPQE</name>
<evidence type="ECO:0000256" key="3">
    <source>
        <dbReference type="ARBA" id="ARBA00022737"/>
    </source>
</evidence>
<evidence type="ECO:0000259" key="12">
    <source>
        <dbReference type="PROSITE" id="PS50923"/>
    </source>
</evidence>
<keyword evidence="6" id="KW-0768">Sushi</keyword>
<dbReference type="SMART" id="SM00408">
    <property type="entry name" value="IGc2"/>
    <property type="match status" value="2"/>
</dbReference>
<dbReference type="PANTHER" id="PTHR24039">
    <property type="entry name" value="FIBRILLIN-RELATED"/>
    <property type="match status" value="1"/>
</dbReference>
<reference evidence="13" key="2">
    <citation type="submission" date="2024-06" db="UniProtKB">
        <authorList>
            <consortium name="EnsemblMetazoa"/>
        </authorList>
    </citation>
    <scope>IDENTIFICATION</scope>
</reference>
<dbReference type="Pfam" id="PF13927">
    <property type="entry name" value="Ig_3"/>
    <property type="match status" value="2"/>
</dbReference>
<dbReference type="InterPro" id="IPR035976">
    <property type="entry name" value="Sushi/SCR/CCP_sf"/>
</dbReference>
<dbReference type="SMART" id="SM00032">
    <property type="entry name" value="CCP"/>
    <property type="match status" value="2"/>
</dbReference>
<dbReference type="KEGG" id="aqu:109580277"/>
<keyword evidence="8" id="KW-0812">Transmembrane</keyword>
<dbReference type="Proteomes" id="UP000007879">
    <property type="component" value="Unassembled WGS sequence"/>
</dbReference>
<dbReference type="SUPFAM" id="SSF57196">
    <property type="entry name" value="EGF/Laminin"/>
    <property type="match status" value="2"/>
</dbReference>
<evidence type="ECO:0000259" key="11">
    <source>
        <dbReference type="PROSITE" id="PS50835"/>
    </source>
</evidence>
<feature type="domain" description="Ig-like" evidence="11">
    <location>
        <begin position="1923"/>
        <end position="1998"/>
    </location>
</feature>
<dbReference type="InterPro" id="IPR003598">
    <property type="entry name" value="Ig_sub2"/>
</dbReference>
<evidence type="ECO:0000256" key="6">
    <source>
        <dbReference type="PROSITE-ProRule" id="PRU00302"/>
    </source>
</evidence>
<evidence type="ECO:0000313" key="14">
    <source>
        <dbReference type="Proteomes" id="UP000007879"/>
    </source>
</evidence>
<dbReference type="InterPro" id="IPR000152">
    <property type="entry name" value="EGF-type_Asp/Asn_hydroxyl_site"/>
</dbReference>
<dbReference type="InterPro" id="IPR013783">
    <property type="entry name" value="Ig-like_fold"/>
</dbReference>
<dbReference type="Pfam" id="PF14670">
    <property type="entry name" value="FXa_inhibition"/>
    <property type="match status" value="2"/>
</dbReference>
<dbReference type="InterPro" id="IPR003599">
    <property type="entry name" value="Ig_sub"/>
</dbReference>
<dbReference type="PROSITE" id="PS01187">
    <property type="entry name" value="EGF_CA"/>
    <property type="match status" value="3"/>
</dbReference>
<feature type="signal peptide" evidence="9">
    <location>
        <begin position="1"/>
        <end position="24"/>
    </location>
</feature>
<feature type="domain" description="EGF-like" evidence="10">
    <location>
        <begin position="142"/>
        <end position="182"/>
    </location>
</feature>
<keyword evidence="7" id="KW-0175">Coiled coil</keyword>
<dbReference type="PROSITE" id="PS00010">
    <property type="entry name" value="ASX_HYDROXYL"/>
    <property type="match status" value="4"/>
</dbReference>
<keyword evidence="4 5" id="KW-1015">Disulfide bond</keyword>
<dbReference type="PROSITE" id="PS50026">
    <property type="entry name" value="EGF_3"/>
    <property type="match status" value="4"/>
</dbReference>
<dbReference type="SUPFAM" id="SSF48726">
    <property type="entry name" value="Immunoglobulin"/>
    <property type="match status" value="2"/>
</dbReference>
<comment type="caution">
    <text evidence="5">Lacks conserved residue(s) required for the propagation of feature annotation.</text>
</comment>
<proteinExistence type="predicted"/>
<feature type="domain" description="Sushi" evidence="12">
    <location>
        <begin position="483"/>
        <end position="542"/>
    </location>
</feature>
<dbReference type="SMART" id="SM01411">
    <property type="entry name" value="Ephrin_rec_like"/>
    <property type="match status" value="3"/>
</dbReference>
<dbReference type="SMART" id="SM00181">
    <property type="entry name" value="EGF"/>
    <property type="match status" value="10"/>
</dbReference>
<evidence type="ECO:0000256" key="1">
    <source>
        <dbReference type="ARBA" id="ARBA00022536"/>
    </source>
</evidence>
<feature type="coiled-coil region" evidence="7">
    <location>
        <begin position="1588"/>
        <end position="1615"/>
    </location>
</feature>
<dbReference type="PANTHER" id="PTHR24039:SF58">
    <property type="entry name" value="EGF-LIKE DOMAIN-CONTAINING PROTEIN"/>
    <property type="match status" value="1"/>
</dbReference>
<dbReference type="FunFam" id="2.10.25.10:FF:000240">
    <property type="entry name" value="Vitamin K-dependent protein S"/>
    <property type="match status" value="3"/>
</dbReference>
<evidence type="ECO:0000256" key="9">
    <source>
        <dbReference type="SAM" id="SignalP"/>
    </source>
</evidence>
<dbReference type="InterPro" id="IPR009030">
    <property type="entry name" value="Growth_fac_rcpt_cys_sf"/>
</dbReference>
<dbReference type="EnsemblMetazoa" id="XM_019993296.1">
    <property type="protein sequence ID" value="XP_019848855.1"/>
    <property type="gene ID" value="LOC109580277"/>
</dbReference>
<dbReference type="Pfam" id="PF12662">
    <property type="entry name" value="cEGF"/>
    <property type="match status" value="2"/>
</dbReference>
<feature type="chain" id="PRO_5042827244" evidence="9">
    <location>
        <begin position="25"/>
        <end position="2566"/>
    </location>
</feature>
<dbReference type="InterPro" id="IPR000742">
    <property type="entry name" value="EGF"/>
</dbReference>
<keyword evidence="14" id="KW-1185">Reference proteome</keyword>
<dbReference type="CDD" id="cd00033">
    <property type="entry name" value="CCP"/>
    <property type="match status" value="1"/>
</dbReference>